<accession>A0AAW0IWA5</accession>
<proteinExistence type="inferred from homology"/>
<dbReference type="SUPFAM" id="SSF52540">
    <property type="entry name" value="P-loop containing nucleoside triphosphate hydrolases"/>
    <property type="match status" value="1"/>
</dbReference>
<dbReference type="AlphaFoldDB" id="A0AAW0IWA5"/>
<evidence type="ECO:0000256" key="1">
    <source>
        <dbReference type="ARBA" id="ARBA00005771"/>
    </source>
</evidence>
<sequence>MGPPFSLEEEDKGVVQKIMHLYSFENMSSLEVNKNGMVKLEFGITKDGVNMYEFKNNSFFRNGKVGEWNNHLTPEMARRLNQITKQMLTSSGLTLNVAPSGRAENLHHFHGFHQNG</sequence>
<protein>
    <recommendedName>
        <fullName evidence="3">Sulfotransferase</fullName>
        <ecNumber evidence="3">2.8.2.-</ecNumber>
    </recommendedName>
</protein>
<dbReference type="EC" id="2.8.2.-" evidence="3"/>
<evidence type="ECO:0000256" key="3">
    <source>
        <dbReference type="RuleBase" id="RU361155"/>
    </source>
</evidence>
<dbReference type="GO" id="GO:0008146">
    <property type="term" value="F:sulfotransferase activity"/>
    <property type="evidence" value="ECO:0007669"/>
    <property type="project" value="InterPro"/>
</dbReference>
<dbReference type="Proteomes" id="UP000237347">
    <property type="component" value="Unassembled WGS sequence"/>
</dbReference>
<dbReference type="InterPro" id="IPR000863">
    <property type="entry name" value="Sulfotransferase_dom"/>
</dbReference>
<evidence type="ECO:0000313" key="5">
    <source>
        <dbReference type="EMBL" id="KAK7818406.1"/>
    </source>
</evidence>
<dbReference type="InterPro" id="IPR027417">
    <property type="entry name" value="P-loop_NTPase"/>
</dbReference>
<dbReference type="PANTHER" id="PTHR11783">
    <property type="entry name" value="SULFOTRANSFERASE SULT"/>
    <property type="match status" value="1"/>
</dbReference>
<evidence type="ECO:0000313" key="6">
    <source>
        <dbReference type="Proteomes" id="UP000237347"/>
    </source>
</evidence>
<comment type="similarity">
    <text evidence="1 3">Belongs to the sulfotransferase 1 family.</text>
</comment>
<dbReference type="Pfam" id="PF00685">
    <property type="entry name" value="Sulfotransfer_1"/>
    <property type="match status" value="1"/>
</dbReference>
<gene>
    <name evidence="5" type="primary">F3ST_3</name>
    <name evidence="5" type="ORF">CFP56_041401</name>
</gene>
<keyword evidence="2 3" id="KW-0808">Transferase</keyword>
<feature type="domain" description="Sulfotransferase" evidence="4">
    <location>
        <begin position="12"/>
        <end position="91"/>
    </location>
</feature>
<dbReference type="EMBL" id="PKMF04000831">
    <property type="protein sequence ID" value="KAK7818406.1"/>
    <property type="molecule type" value="Genomic_DNA"/>
</dbReference>
<evidence type="ECO:0000256" key="2">
    <source>
        <dbReference type="ARBA" id="ARBA00022679"/>
    </source>
</evidence>
<comment type="caution">
    <text evidence="5">The sequence shown here is derived from an EMBL/GenBank/DDBJ whole genome shotgun (WGS) entry which is preliminary data.</text>
</comment>
<organism evidence="5 6">
    <name type="scientific">Quercus suber</name>
    <name type="common">Cork oak</name>
    <dbReference type="NCBI Taxonomy" id="58331"/>
    <lineage>
        <taxon>Eukaryota</taxon>
        <taxon>Viridiplantae</taxon>
        <taxon>Streptophyta</taxon>
        <taxon>Embryophyta</taxon>
        <taxon>Tracheophyta</taxon>
        <taxon>Spermatophyta</taxon>
        <taxon>Magnoliopsida</taxon>
        <taxon>eudicotyledons</taxon>
        <taxon>Gunneridae</taxon>
        <taxon>Pentapetalae</taxon>
        <taxon>rosids</taxon>
        <taxon>fabids</taxon>
        <taxon>Fagales</taxon>
        <taxon>Fagaceae</taxon>
        <taxon>Quercus</taxon>
    </lineage>
</organism>
<reference evidence="5 6" key="1">
    <citation type="journal article" date="2018" name="Sci. Data">
        <title>The draft genome sequence of cork oak.</title>
        <authorList>
            <person name="Ramos A.M."/>
            <person name="Usie A."/>
            <person name="Barbosa P."/>
            <person name="Barros P.M."/>
            <person name="Capote T."/>
            <person name="Chaves I."/>
            <person name="Simoes F."/>
            <person name="Abreu I."/>
            <person name="Carrasquinho I."/>
            <person name="Faro C."/>
            <person name="Guimaraes J.B."/>
            <person name="Mendonca D."/>
            <person name="Nobrega F."/>
            <person name="Rodrigues L."/>
            <person name="Saibo N.J.M."/>
            <person name="Varela M.C."/>
            <person name="Egas C."/>
            <person name="Matos J."/>
            <person name="Miguel C.M."/>
            <person name="Oliveira M.M."/>
            <person name="Ricardo C.P."/>
            <person name="Goncalves S."/>
        </authorList>
    </citation>
    <scope>NUCLEOTIDE SEQUENCE [LARGE SCALE GENOMIC DNA]</scope>
    <source>
        <strain evidence="6">cv. HL8</strain>
    </source>
</reference>
<evidence type="ECO:0000259" key="4">
    <source>
        <dbReference type="Pfam" id="PF00685"/>
    </source>
</evidence>
<dbReference type="Gene3D" id="3.40.50.300">
    <property type="entry name" value="P-loop containing nucleotide triphosphate hydrolases"/>
    <property type="match status" value="1"/>
</dbReference>
<name>A0AAW0IWA5_QUESU</name>
<keyword evidence="6" id="KW-1185">Reference proteome</keyword>